<accession>A0A5B6WUK7</accession>
<dbReference type="Pfam" id="PF24626">
    <property type="entry name" value="SH3_Tf2-1"/>
    <property type="match status" value="1"/>
</dbReference>
<dbReference type="Proteomes" id="UP000325315">
    <property type="component" value="Unassembled WGS sequence"/>
</dbReference>
<dbReference type="InterPro" id="IPR056924">
    <property type="entry name" value="SH3_Tf2-1"/>
</dbReference>
<gene>
    <name evidence="2" type="ORF">EPI10_006601</name>
</gene>
<proteinExistence type="predicted"/>
<feature type="domain" description="Tf2-1-like SH3-like" evidence="1">
    <location>
        <begin position="148"/>
        <end position="212"/>
    </location>
</feature>
<dbReference type="EMBL" id="SMMG02000002">
    <property type="protein sequence ID" value="KAA3484522.1"/>
    <property type="molecule type" value="Genomic_DNA"/>
</dbReference>
<evidence type="ECO:0000313" key="3">
    <source>
        <dbReference type="Proteomes" id="UP000325315"/>
    </source>
</evidence>
<evidence type="ECO:0000259" key="1">
    <source>
        <dbReference type="Pfam" id="PF24626"/>
    </source>
</evidence>
<name>A0A5B6WUK7_9ROSI</name>
<sequence>MTYLIVTFPRLSLVDDGGLLAEPQVKPTLANEIKAKQPLDMSLLPTKNMKILGLITKVFCASVEDEFAYNNSVQSSIQMAPYEALYGHKFQTLLCWTELGERKILGPKVVKKSNGKIRLIQDRLKVASDRQKLYANLKRKDIEYSVRDHVFLKVSPWRKMLKFGRKGKLSPRFIGPYRIIKRVGLMAYQLELQPNLDCIHDVFHVSILKRCRLGPSRSIPIEEIKVRSICPLRRNLHKF</sequence>
<keyword evidence="3" id="KW-1185">Reference proteome</keyword>
<evidence type="ECO:0000313" key="2">
    <source>
        <dbReference type="EMBL" id="KAA3484522.1"/>
    </source>
</evidence>
<comment type="caution">
    <text evidence="2">The sequence shown here is derived from an EMBL/GenBank/DDBJ whole genome shotgun (WGS) entry which is preliminary data.</text>
</comment>
<reference evidence="3" key="1">
    <citation type="journal article" date="2019" name="Plant Biotechnol. J.">
        <title>Genome sequencing of the Australian wild diploid species Gossypium australe highlights disease resistance and delayed gland morphogenesis.</title>
        <authorList>
            <person name="Cai Y."/>
            <person name="Cai X."/>
            <person name="Wang Q."/>
            <person name="Wang P."/>
            <person name="Zhang Y."/>
            <person name="Cai C."/>
            <person name="Xu Y."/>
            <person name="Wang K."/>
            <person name="Zhou Z."/>
            <person name="Wang C."/>
            <person name="Geng S."/>
            <person name="Li B."/>
            <person name="Dong Q."/>
            <person name="Hou Y."/>
            <person name="Wang H."/>
            <person name="Ai P."/>
            <person name="Liu Z."/>
            <person name="Yi F."/>
            <person name="Sun M."/>
            <person name="An G."/>
            <person name="Cheng J."/>
            <person name="Zhang Y."/>
            <person name="Shi Q."/>
            <person name="Xie Y."/>
            <person name="Shi X."/>
            <person name="Chang Y."/>
            <person name="Huang F."/>
            <person name="Chen Y."/>
            <person name="Hong S."/>
            <person name="Mi L."/>
            <person name="Sun Q."/>
            <person name="Zhang L."/>
            <person name="Zhou B."/>
            <person name="Peng R."/>
            <person name="Zhang X."/>
            <person name="Liu F."/>
        </authorList>
    </citation>
    <scope>NUCLEOTIDE SEQUENCE [LARGE SCALE GENOMIC DNA]</scope>
    <source>
        <strain evidence="3">cv. PA1801</strain>
    </source>
</reference>
<dbReference type="OrthoDB" id="996762at2759"/>
<protein>
    <submittedName>
        <fullName evidence="2">DNA/RNA polymerase superfamily protein</fullName>
    </submittedName>
</protein>
<dbReference type="AlphaFoldDB" id="A0A5B6WUK7"/>
<organism evidence="2 3">
    <name type="scientific">Gossypium australe</name>
    <dbReference type="NCBI Taxonomy" id="47621"/>
    <lineage>
        <taxon>Eukaryota</taxon>
        <taxon>Viridiplantae</taxon>
        <taxon>Streptophyta</taxon>
        <taxon>Embryophyta</taxon>
        <taxon>Tracheophyta</taxon>
        <taxon>Spermatophyta</taxon>
        <taxon>Magnoliopsida</taxon>
        <taxon>eudicotyledons</taxon>
        <taxon>Gunneridae</taxon>
        <taxon>Pentapetalae</taxon>
        <taxon>rosids</taxon>
        <taxon>malvids</taxon>
        <taxon>Malvales</taxon>
        <taxon>Malvaceae</taxon>
        <taxon>Malvoideae</taxon>
        <taxon>Gossypium</taxon>
    </lineage>
</organism>
<dbReference type="PANTHER" id="PTHR46148:SF44">
    <property type="entry name" value="GAG-POL POLYPROTEIN"/>
    <property type="match status" value="1"/>
</dbReference>
<dbReference type="PANTHER" id="PTHR46148">
    <property type="entry name" value="CHROMO DOMAIN-CONTAINING PROTEIN"/>
    <property type="match status" value="1"/>
</dbReference>